<keyword evidence="7" id="KW-0479">Metal-binding</keyword>
<keyword evidence="8" id="KW-0378">Hydrolase</keyword>
<dbReference type="Pfam" id="PF21171">
    <property type="entry name" value="PDE12-like_N"/>
    <property type="match status" value="1"/>
</dbReference>
<dbReference type="InterPro" id="IPR048821">
    <property type="entry name" value="PDE12-like_N"/>
</dbReference>
<accession>A0A9J7KJ89</accession>
<dbReference type="SUPFAM" id="SSF56219">
    <property type="entry name" value="DNase I-like"/>
    <property type="match status" value="1"/>
</dbReference>
<dbReference type="GO" id="GO:0004535">
    <property type="term" value="F:poly(A)-specific ribonuclease activity"/>
    <property type="evidence" value="ECO:0007669"/>
    <property type="project" value="UniProtKB-ARBA"/>
</dbReference>
<evidence type="ECO:0000256" key="2">
    <source>
        <dbReference type="ARBA" id="ARBA00004305"/>
    </source>
</evidence>
<evidence type="ECO:0000259" key="18">
    <source>
        <dbReference type="Pfam" id="PF21171"/>
    </source>
</evidence>
<dbReference type="KEGG" id="bfo:118406225"/>
<keyword evidence="12" id="KW-0496">Mitochondrion</keyword>
<dbReference type="GO" id="GO:0005739">
    <property type="term" value="C:mitochondrion"/>
    <property type="evidence" value="ECO:0000318"/>
    <property type="project" value="GO_Central"/>
</dbReference>
<sequence>MFLRRISLRVCTFVLVERSVLCRSFTMQRCVVRCVPEEEKMTISYRLGEGQRNLLRAKTEPLGGALSRIVFNTNKYLNKGKKKKKAKLEAANAESESNTITAQLTFNKVKVDDDIPNSEAWQEGAILEIGEDRYLVNVNPPMVKSVVLPISIMAGFPVFPRLDLDFASRQESSYTWYREDSSVPTPTPTSNSGDSKRKSNEENKQTNWVQASHDLIYTPVNSDIGSKLKFVCTPKCDGKEGVTMETVTSCLVEAGPGLCPFETRHLYTKKRTEKGCFRVVSYNILADVYAKTELSLTVLYPYCPPYALELDYRRQLLLKELVGYNADLLVLQETGKSLFNDALVPALDLSGMDGVYIGKGQQSEGEAIFYHRDKFRFLSQEDINVGECLTSDPSCHDLQKWLSHSPAVLNKVTSRSTVLQVVLLESIEDPSRRLCVANTHLYWHPRAPHVRLVQMAVCLKFLEKIVNSNSTQDSSVSLLLCGDLNSHPTSGLYELLTKQAVPASHTDWFPAEPQTTDDGKLELQEGVDLSHPFTLTSACGLPDYTNYVGGFQGTLDYIMIDTCQLAVNQTIPMPTHEEVTANTALPSIVFPSDHIAIIADVEWKKT</sequence>
<keyword evidence="9" id="KW-0269">Exonuclease</keyword>
<dbReference type="InterPro" id="IPR050410">
    <property type="entry name" value="CCR4/nocturin_mRNA_transcr"/>
</dbReference>
<comment type="cofactor">
    <cofactor evidence="1">
        <name>Mg(2+)</name>
        <dbReference type="ChEBI" id="CHEBI:18420"/>
    </cofactor>
</comment>
<evidence type="ECO:0000256" key="16">
    <source>
        <dbReference type="SAM" id="SignalP"/>
    </source>
</evidence>
<dbReference type="Proteomes" id="UP000001554">
    <property type="component" value="Chromosome 18"/>
</dbReference>
<dbReference type="GO" id="GO:0000175">
    <property type="term" value="F:3'-5'-RNA exonuclease activity"/>
    <property type="evidence" value="ECO:0000318"/>
    <property type="project" value="GO_Central"/>
</dbReference>
<keyword evidence="5" id="KW-0507">mRNA processing</keyword>
<keyword evidence="10" id="KW-0460">Magnesium</keyword>
<feature type="domain" description="Endonuclease/exonuclease/phosphatase" evidence="17">
    <location>
        <begin position="281"/>
        <end position="594"/>
    </location>
</feature>
<comment type="similarity">
    <text evidence="3">Belongs to the CCR4/nocturin family.</text>
</comment>
<evidence type="ECO:0000256" key="6">
    <source>
        <dbReference type="ARBA" id="ARBA00022722"/>
    </source>
</evidence>
<reference evidence="20" key="2">
    <citation type="submission" date="2025-08" db="UniProtKB">
        <authorList>
            <consortium name="RefSeq"/>
        </authorList>
    </citation>
    <scope>IDENTIFICATION</scope>
    <source>
        <strain evidence="20">S238N-H82</strain>
        <tissue evidence="20">Testes</tissue>
    </source>
</reference>
<feature type="compositionally biased region" description="Basic and acidic residues" evidence="15">
    <location>
        <begin position="194"/>
        <end position="204"/>
    </location>
</feature>
<evidence type="ECO:0000256" key="10">
    <source>
        <dbReference type="ARBA" id="ARBA00022842"/>
    </source>
</evidence>
<dbReference type="Pfam" id="PF03372">
    <property type="entry name" value="Exo_endo_phos"/>
    <property type="match status" value="1"/>
</dbReference>
<evidence type="ECO:0000313" key="19">
    <source>
        <dbReference type="Proteomes" id="UP000001554"/>
    </source>
</evidence>
<dbReference type="RefSeq" id="XP_035662033.1">
    <property type="nucleotide sequence ID" value="XM_035806140.1"/>
</dbReference>
<evidence type="ECO:0000256" key="3">
    <source>
        <dbReference type="ARBA" id="ARBA00010774"/>
    </source>
</evidence>
<feature type="chain" id="PRO_5039912715" description="2',5'-phosphodiesterase 12" evidence="16">
    <location>
        <begin position="23"/>
        <end position="606"/>
    </location>
</feature>
<dbReference type="FunFam" id="3.60.10.10:FF:000018">
    <property type="entry name" value="2',5'-phosphodiesterase 12"/>
    <property type="match status" value="1"/>
</dbReference>
<feature type="region of interest" description="Disordered" evidence="15">
    <location>
        <begin position="177"/>
        <end position="205"/>
    </location>
</feature>
<keyword evidence="19" id="KW-1185">Reference proteome</keyword>
<feature type="domain" description="2',5'-phosphodiesterase 12-like N-terminal" evidence="18">
    <location>
        <begin position="140"/>
        <end position="253"/>
    </location>
</feature>
<evidence type="ECO:0000256" key="8">
    <source>
        <dbReference type="ARBA" id="ARBA00022801"/>
    </source>
</evidence>
<keyword evidence="11" id="KW-0809">Transit peptide</keyword>
<evidence type="ECO:0000313" key="20">
    <source>
        <dbReference type="RefSeq" id="XP_035662033.1"/>
    </source>
</evidence>
<protein>
    <recommendedName>
        <fullName evidence="13">2',5'-phosphodiesterase 12</fullName>
    </recommendedName>
    <alternativeName>
        <fullName evidence="14">Mitochondrial deadenylase</fullName>
    </alternativeName>
</protein>
<dbReference type="GO" id="GO:0000288">
    <property type="term" value="P:nuclear-transcribed mRNA catabolic process, deadenylation-dependent decay"/>
    <property type="evidence" value="ECO:0000318"/>
    <property type="project" value="GO_Central"/>
</dbReference>
<dbReference type="OMA" id="FRLKSAC"/>
<reference evidence="19" key="1">
    <citation type="journal article" date="2020" name="Nat. Ecol. Evol.">
        <title>Deeply conserved synteny resolves early events in vertebrate evolution.</title>
        <authorList>
            <person name="Simakov O."/>
            <person name="Marletaz F."/>
            <person name="Yue J.X."/>
            <person name="O'Connell B."/>
            <person name="Jenkins J."/>
            <person name="Brandt A."/>
            <person name="Calef R."/>
            <person name="Tung C.H."/>
            <person name="Huang T.K."/>
            <person name="Schmutz J."/>
            <person name="Satoh N."/>
            <person name="Yu J.K."/>
            <person name="Putnam N.H."/>
            <person name="Green R.E."/>
            <person name="Rokhsar D.S."/>
        </authorList>
    </citation>
    <scope>NUCLEOTIDE SEQUENCE [LARGE SCALE GENOMIC DNA]</scope>
    <source>
        <strain evidence="19">S238N-H82</strain>
    </source>
</reference>
<evidence type="ECO:0000256" key="1">
    <source>
        <dbReference type="ARBA" id="ARBA00001946"/>
    </source>
</evidence>
<keyword evidence="4" id="KW-0597">Phosphoprotein</keyword>
<gene>
    <name evidence="20" type="primary">LOC118406225</name>
</gene>
<evidence type="ECO:0000256" key="4">
    <source>
        <dbReference type="ARBA" id="ARBA00022553"/>
    </source>
</evidence>
<evidence type="ECO:0000256" key="5">
    <source>
        <dbReference type="ARBA" id="ARBA00022664"/>
    </source>
</evidence>
<evidence type="ECO:0000256" key="13">
    <source>
        <dbReference type="ARBA" id="ARBA00072755"/>
    </source>
</evidence>
<dbReference type="Gene3D" id="3.60.10.10">
    <property type="entry name" value="Endonuclease/exonuclease/phosphatase"/>
    <property type="match status" value="1"/>
</dbReference>
<keyword evidence="6" id="KW-0540">Nuclease</keyword>
<evidence type="ECO:0000256" key="11">
    <source>
        <dbReference type="ARBA" id="ARBA00022946"/>
    </source>
</evidence>
<dbReference type="GO" id="GO:0046872">
    <property type="term" value="F:metal ion binding"/>
    <property type="evidence" value="ECO:0007669"/>
    <property type="project" value="UniProtKB-KW"/>
</dbReference>
<evidence type="ECO:0000256" key="9">
    <source>
        <dbReference type="ARBA" id="ARBA00022839"/>
    </source>
</evidence>
<dbReference type="AlphaFoldDB" id="A0A9J7KJ89"/>
<dbReference type="InterPro" id="IPR036691">
    <property type="entry name" value="Endo/exonu/phosph_ase_sf"/>
</dbReference>
<feature type="signal peptide" evidence="16">
    <location>
        <begin position="1"/>
        <end position="22"/>
    </location>
</feature>
<keyword evidence="16" id="KW-0732">Signal</keyword>
<evidence type="ECO:0000256" key="15">
    <source>
        <dbReference type="SAM" id="MobiDB-lite"/>
    </source>
</evidence>
<name>A0A9J7KJ89_BRAFL</name>
<proteinExistence type="inferred from homology"/>
<evidence type="ECO:0000259" key="17">
    <source>
        <dbReference type="Pfam" id="PF03372"/>
    </source>
</evidence>
<evidence type="ECO:0000256" key="7">
    <source>
        <dbReference type="ARBA" id="ARBA00022723"/>
    </source>
</evidence>
<dbReference type="PANTHER" id="PTHR12121">
    <property type="entry name" value="CARBON CATABOLITE REPRESSOR PROTEIN 4"/>
    <property type="match status" value="1"/>
</dbReference>
<comment type="subcellular location">
    <subcellularLocation>
        <location evidence="2">Mitochondrion matrix</location>
    </subcellularLocation>
</comment>
<dbReference type="GO" id="GO:0006397">
    <property type="term" value="P:mRNA processing"/>
    <property type="evidence" value="ECO:0007669"/>
    <property type="project" value="UniProtKB-KW"/>
</dbReference>
<organism evidence="19 20">
    <name type="scientific">Branchiostoma floridae</name>
    <name type="common">Florida lancelet</name>
    <name type="synonym">Amphioxus</name>
    <dbReference type="NCBI Taxonomy" id="7739"/>
    <lineage>
        <taxon>Eukaryota</taxon>
        <taxon>Metazoa</taxon>
        <taxon>Chordata</taxon>
        <taxon>Cephalochordata</taxon>
        <taxon>Leptocardii</taxon>
        <taxon>Amphioxiformes</taxon>
        <taxon>Branchiostomatidae</taxon>
        <taxon>Branchiostoma</taxon>
    </lineage>
</organism>
<dbReference type="OrthoDB" id="412787at2759"/>
<evidence type="ECO:0000256" key="12">
    <source>
        <dbReference type="ARBA" id="ARBA00023128"/>
    </source>
</evidence>
<dbReference type="PANTHER" id="PTHR12121:SF37">
    <property type="entry name" value="2',5'-PHOSPHODIESTERASE 12"/>
    <property type="match status" value="1"/>
</dbReference>
<dbReference type="GeneID" id="118406225"/>
<dbReference type="InterPro" id="IPR005135">
    <property type="entry name" value="Endo/exonuclease/phosphatase"/>
</dbReference>
<dbReference type="GO" id="GO:0005759">
    <property type="term" value="C:mitochondrial matrix"/>
    <property type="evidence" value="ECO:0007669"/>
    <property type="project" value="UniProtKB-SubCell"/>
</dbReference>
<evidence type="ECO:0000256" key="14">
    <source>
        <dbReference type="ARBA" id="ARBA00083541"/>
    </source>
</evidence>